<dbReference type="NCBIfam" id="NF009326">
    <property type="entry name" value="PRK12681.1"/>
    <property type="match status" value="1"/>
</dbReference>
<dbReference type="EMBL" id="CP038033">
    <property type="protein sequence ID" value="QBQ54687.1"/>
    <property type="molecule type" value="Genomic_DNA"/>
</dbReference>
<keyword evidence="3" id="KW-0238">DNA-binding</keyword>
<proteinExistence type="inferred from homology"/>
<dbReference type="FunFam" id="1.10.10.10:FF:000001">
    <property type="entry name" value="LysR family transcriptional regulator"/>
    <property type="match status" value="1"/>
</dbReference>
<dbReference type="KEGG" id="nwr:E3U44_09325"/>
<keyword evidence="7" id="KW-1185">Reference proteome</keyword>
<dbReference type="Gene3D" id="3.40.190.10">
    <property type="entry name" value="Periplasmic binding protein-like II"/>
    <property type="match status" value="2"/>
</dbReference>
<evidence type="ECO:0000259" key="5">
    <source>
        <dbReference type="PROSITE" id="PS50931"/>
    </source>
</evidence>
<dbReference type="PRINTS" id="PR00039">
    <property type="entry name" value="HTHLYSR"/>
</dbReference>
<evidence type="ECO:0000313" key="7">
    <source>
        <dbReference type="Proteomes" id="UP000294325"/>
    </source>
</evidence>
<dbReference type="OrthoDB" id="5297026at2"/>
<dbReference type="Gene3D" id="1.10.10.10">
    <property type="entry name" value="Winged helix-like DNA-binding domain superfamily/Winged helix DNA-binding domain"/>
    <property type="match status" value="1"/>
</dbReference>
<dbReference type="Pfam" id="PF00126">
    <property type="entry name" value="HTH_1"/>
    <property type="match status" value="1"/>
</dbReference>
<keyword evidence="4" id="KW-0804">Transcription</keyword>
<dbReference type="GO" id="GO:0003700">
    <property type="term" value="F:DNA-binding transcription factor activity"/>
    <property type="evidence" value="ECO:0007669"/>
    <property type="project" value="InterPro"/>
</dbReference>
<dbReference type="SUPFAM" id="SSF46785">
    <property type="entry name" value="Winged helix' DNA-binding domain"/>
    <property type="match status" value="1"/>
</dbReference>
<name>A0A4P7BZA3_9GAMM</name>
<dbReference type="InterPro" id="IPR005119">
    <property type="entry name" value="LysR_subst-bd"/>
</dbReference>
<accession>A0A4P7BZA3</accession>
<dbReference type="PROSITE" id="PS50931">
    <property type="entry name" value="HTH_LYSR"/>
    <property type="match status" value="1"/>
</dbReference>
<dbReference type="NCBIfam" id="NF009327">
    <property type="entry name" value="PRK12684.1"/>
    <property type="match status" value="1"/>
</dbReference>
<dbReference type="Proteomes" id="UP000294325">
    <property type="component" value="Chromosome"/>
</dbReference>
<protein>
    <submittedName>
        <fullName evidence="6">HTH-type transcriptional regulator CysB</fullName>
    </submittedName>
</protein>
<evidence type="ECO:0000256" key="1">
    <source>
        <dbReference type="ARBA" id="ARBA00009437"/>
    </source>
</evidence>
<dbReference type="GO" id="GO:0019344">
    <property type="term" value="P:cysteine biosynthetic process"/>
    <property type="evidence" value="ECO:0007669"/>
    <property type="project" value="TreeGrafter"/>
</dbReference>
<dbReference type="CDD" id="cd08413">
    <property type="entry name" value="PBP2_CysB_like"/>
    <property type="match status" value="1"/>
</dbReference>
<dbReference type="RefSeq" id="WP_134357880.1">
    <property type="nucleotide sequence ID" value="NZ_CP038033.1"/>
</dbReference>
<gene>
    <name evidence="6" type="primary">cysB</name>
    <name evidence="6" type="ORF">E3U44_09325</name>
</gene>
<evidence type="ECO:0000256" key="3">
    <source>
        <dbReference type="ARBA" id="ARBA00023125"/>
    </source>
</evidence>
<organism evidence="6 7">
    <name type="scientific">Nitrosococcus wardiae</name>
    <dbReference type="NCBI Taxonomy" id="1814290"/>
    <lineage>
        <taxon>Bacteria</taxon>
        <taxon>Pseudomonadati</taxon>
        <taxon>Pseudomonadota</taxon>
        <taxon>Gammaproteobacteria</taxon>
        <taxon>Chromatiales</taxon>
        <taxon>Chromatiaceae</taxon>
        <taxon>Nitrosococcus</taxon>
    </lineage>
</organism>
<dbReference type="GO" id="GO:0000976">
    <property type="term" value="F:transcription cis-regulatory region binding"/>
    <property type="evidence" value="ECO:0007669"/>
    <property type="project" value="TreeGrafter"/>
</dbReference>
<feature type="domain" description="HTH lysR-type" evidence="5">
    <location>
        <begin position="1"/>
        <end position="59"/>
    </location>
</feature>
<dbReference type="AlphaFoldDB" id="A0A4P7BZA3"/>
<dbReference type="InterPro" id="IPR036390">
    <property type="entry name" value="WH_DNA-bd_sf"/>
</dbReference>
<evidence type="ECO:0000313" key="6">
    <source>
        <dbReference type="EMBL" id="QBQ54687.1"/>
    </source>
</evidence>
<reference evidence="6 7" key="1">
    <citation type="submission" date="2019-03" db="EMBL/GenBank/DDBJ databases">
        <title>The genome sequence of Nitrosococcus wardiae strain D1FHST reveals the archetypal metabolic capacity of ammonia-oxidizing Gammaproteobacteria.</title>
        <authorList>
            <person name="Wang L."/>
            <person name="Lim C.K."/>
            <person name="Hanson T.E."/>
            <person name="Dang H."/>
            <person name="Klotz M.G."/>
        </authorList>
    </citation>
    <scope>NUCLEOTIDE SEQUENCE [LARGE SCALE GENOMIC DNA]</scope>
    <source>
        <strain evidence="6 7">D1FHS</strain>
    </source>
</reference>
<dbReference type="InterPro" id="IPR037423">
    <property type="entry name" value="CysB_PBP2"/>
</dbReference>
<dbReference type="SUPFAM" id="SSF53850">
    <property type="entry name" value="Periplasmic binding protein-like II"/>
    <property type="match status" value="1"/>
</dbReference>
<dbReference type="PANTHER" id="PTHR30126">
    <property type="entry name" value="HTH-TYPE TRANSCRIPTIONAL REGULATOR"/>
    <property type="match status" value="1"/>
</dbReference>
<dbReference type="Pfam" id="PF03466">
    <property type="entry name" value="LysR_substrate"/>
    <property type="match status" value="1"/>
</dbReference>
<dbReference type="InterPro" id="IPR000847">
    <property type="entry name" value="LysR_HTH_N"/>
</dbReference>
<dbReference type="InterPro" id="IPR036388">
    <property type="entry name" value="WH-like_DNA-bd_sf"/>
</dbReference>
<evidence type="ECO:0000256" key="2">
    <source>
        <dbReference type="ARBA" id="ARBA00023015"/>
    </source>
</evidence>
<dbReference type="PANTHER" id="PTHR30126:SF6">
    <property type="entry name" value="HTH-TYPE TRANSCRIPTIONAL REGULATOR CYSB-RELATED"/>
    <property type="match status" value="1"/>
</dbReference>
<keyword evidence="2" id="KW-0805">Transcription regulation</keyword>
<comment type="similarity">
    <text evidence="1">Belongs to the LysR transcriptional regulatory family.</text>
</comment>
<sequence length="306" mass="33936">MKLQQLQFVREVTRRGYNVSAAAEALHATQPGVSNQIHQLEQELGVPIFERHGKRLTGMTPAGSAILEMVERILGEVENIKQVGAEATDEHRGMLSIATTHTQARYILPPVIKAFRDRYPNVRLRMFQGTPHQIAEMAATGTVDLAIATEAIELFEDLAMLPCYDWNRSVVVPPNHPLLSCRPLTLEAVAKYPIVTYVFGFTGRSKLDKAFASKELVPNVILTATDADVIKTYLHLGLGIGIIASMAFDPEQDAPLKAIDASHLFEPSTTHIGIRRGTYLRRYIYAFIELFAPQLTRPVVDTAVHA</sequence>
<evidence type="ECO:0000256" key="4">
    <source>
        <dbReference type="ARBA" id="ARBA00023163"/>
    </source>
</evidence>